<proteinExistence type="predicted"/>
<feature type="non-terminal residue" evidence="1">
    <location>
        <position position="1"/>
    </location>
</feature>
<keyword evidence="2" id="KW-1185">Reference proteome</keyword>
<reference evidence="1" key="1">
    <citation type="submission" date="2020-03" db="EMBL/GenBank/DDBJ databases">
        <authorList>
            <person name="Weist P."/>
        </authorList>
    </citation>
    <scope>NUCLEOTIDE SEQUENCE</scope>
</reference>
<dbReference type="EMBL" id="CADEAL010001282">
    <property type="protein sequence ID" value="CAB1430916.1"/>
    <property type="molecule type" value="Genomic_DNA"/>
</dbReference>
<evidence type="ECO:0000313" key="2">
    <source>
        <dbReference type="Proteomes" id="UP001153269"/>
    </source>
</evidence>
<accession>A0A9N7UIR7</accession>
<organism evidence="1 2">
    <name type="scientific">Pleuronectes platessa</name>
    <name type="common">European plaice</name>
    <dbReference type="NCBI Taxonomy" id="8262"/>
    <lineage>
        <taxon>Eukaryota</taxon>
        <taxon>Metazoa</taxon>
        <taxon>Chordata</taxon>
        <taxon>Craniata</taxon>
        <taxon>Vertebrata</taxon>
        <taxon>Euteleostomi</taxon>
        <taxon>Actinopterygii</taxon>
        <taxon>Neopterygii</taxon>
        <taxon>Teleostei</taxon>
        <taxon>Neoteleostei</taxon>
        <taxon>Acanthomorphata</taxon>
        <taxon>Carangaria</taxon>
        <taxon>Pleuronectiformes</taxon>
        <taxon>Pleuronectoidei</taxon>
        <taxon>Pleuronectidae</taxon>
        <taxon>Pleuronectes</taxon>
    </lineage>
</organism>
<gene>
    <name evidence="1" type="ORF">PLEPLA_LOCUS18912</name>
</gene>
<name>A0A9N7UIR7_PLEPL</name>
<comment type="caution">
    <text evidence="1">The sequence shown here is derived from an EMBL/GenBank/DDBJ whole genome shotgun (WGS) entry which is preliminary data.</text>
</comment>
<protein>
    <submittedName>
        <fullName evidence="1">Uncharacterized protein</fullName>
    </submittedName>
</protein>
<sequence length="108" mass="12224">ITSEVRATIYGSQSGCWREKKRKRERRAGFFSNLKANMYRPALHSMFLSNFSCASADVIGFNPTTCRELSLANDLQTDDCIESSDSLMQTHNSVFRLNDPAAGQQLRR</sequence>
<dbReference type="AlphaFoldDB" id="A0A9N7UIR7"/>
<evidence type="ECO:0000313" key="1">
    <source>
        <dbReference type="EMBL" id="CAB1430916.1"/>
    </source>
</evidence>
<dbReference type="Proteomes" id="UP001153269">
    <property type="component" value="Unassembled WGS sequence"/>
</dbReference>